<evidence type="ECO:0000256" key="10">
    <source>
        <dbReference type="ARBA" id="ARBA00034808"/>
    </source>
</evidence>
<proteinExistence type="inferred from homology"/>
<dbReference type="PROSITE" id="PS51194">
    <property type="entry name" value="HELICASE_CTER"/>
    <property type="match status" value="1"/>
</dbReference>
<evidence type="ECO:0000313" key="15">
    <source>
        <dbReference type="EMBL" id="GER59348.1"/>
    </source>
</evidence>
<dbReference type="Proteomes" id="UP000326509">
    <property type="component" value="Unassembled WGS sequence"/>
</dbReference>
<dbReference type="SMART" id="SM00490">
    <property type="entry name" value="HELICc"/>
    <property type="match status" value="1"/>
</dbReference>
<dbReference type="InterPro" id="IPR011545">
    <property type="entry name" value="DEAD/DEAH_box_helicase_dom"/>
</dbReference>
<dbReference type="OrthoDB" id="9763310at2"/>
<evidence type="ECO:0000256" key="11">
    <source>
        <dbReference type="ARBA" id="ARBA00044535"/>
    </source>
</evidence>
<dbReference type="PROSITE" id="PS51192">
    <property type="entry name" value="HELICASE_ATP_BIND_1"/>
    <property type="match status" value="1"/>
</dbReference>
<evidence type="ECO:0000259" key="14">
    <source>
        <dbReference type="PROSITE" id="PS51194"/>
    </source>
</evidence>
<organism evidence="15 16">
    <name type="scientific">Patiriisocius marinus</name>
    <dbReference type="NCBI Taxonomy" id="1397112"/>
    <lineage>
        <taxon>Bacteria</taxon>
        <taxon>Pseudomonadati</taxon>
        <taxon>Bacteroidota</taxon>
        <taxon>Flavobacteriia</taxon>
        <taxon>Flavobacteriales</taxon>
        <taxon>Flavobacteriaceae</taxon>
        <taxon>Patiriisocius</taxon>
    </lineage>
</organism>
<keyword evidence="5 15" id="KW-0347">Helicase</keyword>
<dbReference type="GO" id="GO:0005524">
    <property type="term" value="F:ATP binding"/>
    <property type="evidence" value="ECO:0007669"/>
    <property type="project" value="UniProtKB-KW"/>
</dbReference>
<keyword evidence="4" id="KW-0378">Hydrolase</keyword>
<accession>A0A5J4J096</accession>
<dbReference type="GO" id="GO:0003677">
    <property type="term" value="F:DNA binding"/>
    <property type="evidence" value="ECO:0007669"/>
    <property type="project" value="UniProtKB-KW"/>
</dbReference>
<dbReference type="EC" id="5.6.2.4" evidence="10"/>
<dbReference type="InterPro" id="IPR032284">
    <property type="entry name" value="RecQ_Zn-bd"/>
</dbReference>
<dbReference type="FunFam" id="3.40.50.300:FF:001389">
    <property type="entry name" value="ATP-dependent DNA helicase RecQ"/>
    <property type="match status" value="1"/>
</dbReference>
<dbReference type="EMBL" id="BKCG01000003">
    <property type="protein sequence ID" value="GER59348.1"/>
    <property type="molecule type" value="Genomic_DNA"/>
</dbReference>
<dbReference type="GO" id="GO:0009378">
    <property type="term" value="F:four-way junction helicase activity"/>
    <property type="evidence" value="ECO:0007669"/>
    <property type="project" value="TreeGrafter"/>
</dbReference>
<keyword evidence="2" id="KW-0479">Metal-binding</keyword>
<dbReference type="GO" id="GO:0016787">
    <property type="term" value="F:hydrolase activity"/>
    <property type="evidence" value="ECO:0007669"/>
    <property type="project" value="UniProtKB-KW"/>
</dbReference>
<comment type="caution">
    <text evidence="15">The sequence shown here is derived from an EMBL/GenBank/DDBJ whole genome shotgun (WGS) entry which is preliminary data.</text>
</comment>
<keyword evidence="16" id="KW-1185">Reference proteome</keyword>
<dbReference type="SUPFAM" id="SSF52540">
    <property type="entry name" value="P-loop containing nucleoside triphosphate hydrolases"/>
    <property type="match status" value="1"/>
</dbReference>
<feature type="domain" description="Helicase C-terminal" evidence="14">
    <location>
        <begin position="210"/>
        <end position="363"/>
    </location>
</feature>
<evidence type="ECO:0000256" key="2">
    <source>
        <dbReference type="ARBA" id="ARBA00022723"/>
    </source>
</evidence>
<dbReference type="Gene3D" id="3.40.50.300">
    <property type="entry name" value="P-loop containing nucleotide triphosphate hydrolases"/>
    <property type="match status" value="2"/>
</dbReference>
<dbReference type="GO" id="GO:0030894">
    <property type="term" value="C:replisome"/>
    <property type="evidence" value="ECO:0007669"/>
    <property type="project" value="TreeGrafter"/>
</dbReference>
<dbReference type="Gene3D" id="1.10.10.10">
    <property type="entry name" value="Winged helix-like DNA-binding domain superfamily/Winged helix DNA-binding domain"/>
    <property type="match status" value="1"/>
</dbReference>
<evidence type="ECO:0000256" key="5">
    <source>
        <dbReference type="ARBA" id="ARBA00022806"/>
    </source>
</evidence>
<keyword evidence="3" id="KW-0547">Nucleotide-binding</keyword>
<dbReference type="GO" id="GO:0043138">
    <property type="term" value="F:3'-5' DNA helicase activity"/>
    <property type="evidence" value="ECO:0007669"/>
    <property type="project" value="UniProtKB-EC"/>
</dbReference>
<dbReference type="Pfam" id="PF00270">
    <property type="entry name" value="DEAD"/>
    <property type="match status" value="1"/>
</dbReference>
<gene>
    <name evidence="15" type="primary">recQ2</name>
    <name evidence="15" type="ORF">ULMA_14560</name>
</gene>
<comment type="catalytic activity">
    <reaction evidence="9">
        <text>Couples ATP hydrolysis with the unwinding of duplex DNA by translocating in the 3'-5' direction.</text>
        <dbReference type="EC" id="5.6.2.4"/>
    </reaction>
</comment>
<keyword evidence="7" id="KW-0238">DNA-binding</keyword>
<dbReference type="SMART" id="SM00487">
    <property type="entry name" value="DEXDc"/>
    <property type="match status" value="1"/>
</dbReference>
<dbReference type="PANTHER" id="PTHR13710:SF105">
    <property type="entry name" value="ATP-DEPENDENT DNA HELICASE Q1"/>
    <property type="match status" value="1"/>
</dbReference>
<dbReference type="NCBIfam" id="TIGR00614">
    <property type="entry name" value="recQ_fam"/>
    <property type="match status" value="1"/>
</dbReference>
<dbReference type="InterPro" id="IPR036388">
    <property type="entry name" value="WH-like_DNA-bd_sf"/>
</dbReference>
<feature type="domain" description="Helicase ATP-binding" evidence="13">
    <location>
        <begin position="25"/>
        <end position="193"/>
    </location>
</feature>
<keyword evidence="6" id="KW-0067">ATP-binding</keyword>
<protein>
    <recommendedName>
        <fullName evidence="11">ATP-dependent DNA helicase RecQ</fullName>
        <ecNumber evidence="10">5.6.2.4</ecNumber>
    </recommendedName>
    <alternativeName>
        <fullName evidence="12">DNA 3'-5' helicase RecQ</fullName>
    </alternativeName>
</protein>
<keyword evidence="8" id="KW-0413">Isomerase</keyword>
<name>A0A5J4J096_9FLAO</name>
<dbReference type="InterPro" id="IPR001650">
    <property type="entry name" value="Helicase_C-like"/>
</dbReference>
<evidence type="ECO:0000256" key="7">
    <source>
        <dbReference type="ARBA" id="ARBA00023125"/>
    </source>
</evidence>
<evidence type="ECO:0000256" key="9">
    <source>
        <dbReference type="ARBA" id="ARBA00034617"/>
    </source>
</evidence>
<reference evidence="15 16" key="1">
    <citation type="submission" date="2019-08" db="EMBL/GenBank/DDBJ databases">
        <title>Draft genome sequence of Ulvibacter marinus type strain NBRC 109484.</title>
        <authorList>
            <person name="Kawano K."/>
            <person name="Ushijima N."/>
            <person name="Kihara M."/>
            <person name="Itoh H."/>
        </authorList>
    </citation>
    <scope>NUCLEOTIDE SEQUENCE [LARGE SCALE GENOMIC DNA]</scope>
    <source>
        <strain evidence="15 16">NBRC 109484</strain>
    </source>
</reference>
<comment type="similarity">
    <text evidence="1">Belongs to the helicase family. RecQ subfamily.</text>
</comment>
<evidence type="ECO:0000256" key="1">
    <source>
        <dbReference type="ARBA" id="ARBA00005446"/>
    </source>
</evidence>
<evidence type="ECO:0000256" key="4">
    <source>
        <dbReference type="ARBA" id="ARBA00022801"/>
    </source>
</evidence>
<evidence type="ECO:0000256" key="3">
    <source>
        <dbReference type="ARBA" id="ARBA00022741"/>
    </source>
</evidence>
<dbReference type="CDD" id="cd17920">
    <property type="entry name" value="DEXHc_RecQ"/>
    <property type="match status" value="1"/>
</dbReference>
<dbReference type="GO" id="GO:0006310">
    <property type="term" value="P:DNA recombination"/>
    <property type="evidence" value="ECO:0007669"/>
    <property type="project" value="InterPro"/>
</dbReference>
<dbReference type="AlphaFoldDB" id="A0A5J4J096"/>
<dbReference type="GO" id="GO:0006281">
    <property type="term" value="P:DNA repair"/>
    <property type="evidence" value="ECO:0007669"/>
    <property type="project" value="TreeGrafter"/>
</dbReference>
<dbReference type="PANTHER" id="PTHR13710">
    <property type="entry name" value="DNA HELICASE RECQ FAMILY MEMBER"/>
    <property type="match status" value="1"/>
</dbReference>
<evidence type="ECO:0000256" key="6">
    <source>
        <dbReference type="ARBA" id="ARBA00022840"/>
    </source>
</evidence>
<dbReference type="Pfam" id="PF00271">
    <property type="entry name" value="Helicase_C"/>
    <property type="match status" value="1"/>
</dbReference>
<sequence length="631" mass="71843">MIPARDILKKYWGFDRFRPLQEDIINNVVAGLDTVALLPTGGGKSICFQVPALMQEGVCIVVSPLVALMTDQVQTLQEKGIKAIALTGGKKFHEVNTLLDNIRYGNYKFLYISPERLQQDIVQNTLRELHVNCIAIDEAHCISQWGNDFRPAYKQITLLRELQPLAPIIALTATATPEVLVDTIKELKLEEPTVFKSSFVRENLAYNVLKEDDKLYRIEQLLKHNTKNAIVYVRSRKNAIDTSTVLNSLGIIADYYHGGISPEEKTKKLQDWKSGIKPTMVATNAFGMGIDLATVAHVIHIQLPESLESYFQEAGRAGRDGLQASATIIYNDYDKEQVYRQFVSSLPDSAYLKFIYKKLNNYLQIPYGEGEFTEHSFNFSHFCKTYDLKSIVTYNSLNTLDRMGIVQLSKEFGRSSKLKFVVSTQTLLDYFHHNIKASIIGKSILRIYGGIFETMTQINLDLIKKKTNQSITTIVDVLKKLEELKFVELQLHTTDASIVLLKPREDDKTINVISREVAKHNDKKKKQVSQVLRYLENETTCRSIQLVSYFGEEVSTPCGICTVCTRNSGIITKKERKLIENQLLAILELEPKTSRELCETLTFTERKIIYVLAFLIENGKLLMDHRNRFTT</sequence>
<dbReference type="InterPro" id="IPR027417">
    <property type="entry name" value="P-loop_NTPase"/>
</dbReference>
<dbReference type="GO" id="GO:0043590">
    <property type="term" value="C:bacterial nucleoid"/>
    <property type="evidence" value="ECO:0007669"/>
    <property type="project" value="TreeGrafter"/>
</dbReference>
<evidence type="ECO:0000259" key="13">
    <source>
        <dbReference type="PROSITE" id="PS51192"/>
    </source>
</evidence>
<dbReference type="InterPro" id="IPR004589">
    <property type="entry name" value="DNA_helicase_ATP-dep_RecQ"/>
</dbReference>
<evidence type="ECO:0000313" key="16">
    <source>
        <dbReference type="Proteomes" id="UP000326509"/>
    </source>
</evidence>
<dbReference type="Pfam" id="PF16124">
    <property type="entry name" value="RecQ_Zn_bind"/>
    <property type="match status" value="1"/>
</dbReference>
<dbReference type="GO" id="GO:0005737">
    <property type="term" value="C:cytoplasm"/>
    <property type="evidence" value="ECO:0007669"/>
    <property type="project" value="TreeGrafter"/>
</dbReference>
<dbReference type="RefSeq" id="WP_151673574.1">
    <property type="nucleotide sequence ID" value="NZ_BKCG01000003.1"/>
</dbReference>
<dbReference type="InterPro" id="IPR014001">
    <property type="entry name" value="Helicase_ATP-bd"/>
</dbReference>
<dbReference type="GO" id="GO:0046872">
    <property type="term" value="F:metal ion binding"/>
    <property type="evidence" value="ECO:0007669"/>
    <property type="project" value="UniProtKB-KW"/>
</dbReference>
<evidence type="ECO:0000256" key="12">
    <source>
        <dbReference type="ARBA" id="ARBA00044550"/>
    </source>
</evidence>
<evidence type="ECO:0000256" key="8">
    <source>
        <dbReference type="ARBA" id="ARBA00023235"/>
    </source>
</evidence>